<protein>
    <recommendedName>
        <fullName evidence="8">HAMP domain-containing protein</fullName>
    </recommendedName>
</protein>
<dbReference type="GO" id="GO:0007165">
    <property type="term" value="P:signal transduction"/>
    <property type="evidence" value="ECO:0007669"/>
    <property type="project" value="InterPro"/>
</dbReference>
<dbReference type="Pfam" id="PF07228">
    <property type="entry name" value="SpoIIE"/>
    <property type="match status" value="1"/>
</dbReference>
<feature type="transmembrane region" description="Helical" evidence="3">
    <location>
        <begin position="6"/>
        <end position="25"/>
    </location>
</feature>
<dbReference type="PROSITE" id="PS51746">
    <property type="entry name" value="PPM_2"/>
    <property type="match status" value="1"/>
</dbReference>
<evidence type="ECO:0000259" key="5">
    <source>
        <dbReference type="PROSITE" id="PS51746"/>
    </source>
</evidence>
<dbReference type="Pfam" id="PF00672">
    <property type="entry name" value="HAMP"/>
    <property type="match status" value="1"/>
</dbReference>
<evidence type="ECO:0000313" key="7">
    <source>
        <dbReference type="Proteomes" id="UP000241229"/>
    </source>
</evidence>
<dbReference type="PANTHER" id="PTHR43156:SF2">
    <property type="entry name" value="STAGE II SPORULATION PROTEIN E"/>
    <property type="match status" value="1"/>
</dbReference>
<feature type="transmembrane region" description="Helical" evidence="3">
    <location>
        <begin position="233"/>
        <end position="256"/>
    </location>
</feature>
<dbReference type="OrthoDB" id="9802500at2"/>
<reference evidence="6 7" key="1">
    <citation type="submission" date="2018-03" db="EMBL/GenBank/DDBJ databases">
        <title>The draft genome of Mesorhizobium sp. 6GN-30.</title>
        <authorList>
            <person name="Liu L."/>
            <person name="Li L."/>
            <person name="Wang T."/>
            <person name="Zhang X."/>
            <person name="Liang L."/>
        </authorList>
    </citation>
    <scope>NUCLEOTIDE SEQUENCE [LARGE SCALE GENOMIC DNA]</scope>
    <source>
        <strain evidence="6 7">6GN30</strain>
    </source>
</reference>
<dbReference type="Gene3D" id="6.10.340.10">
    <property type="match status" value="1"/>
</dbReference>
<evidence type="ECO:0000313" key="6">
    <source>
        <dbReference type="EMBL" id="PSJ57700.1"/>
    </source>
</evidence>
<dbReference type="SUPFAM" id="SSF158472">
    <property type="entry name" value="HAMP domain-like"/>
    <property type="match status" value="1"/>
</dbReference>
<proteinExistence type="predicted"/>
<keyword evidence="3" id="KW-0472">Membrane</keyword>
<feature type="domain" description="PPM-type phosphatase" evidence="5">
    <location>
        <begin position="478"/>
        <end position="694"/>
    </location>
</feature>
<feature type="region of interest" description="Disordered" evidence="2">
    <location>
        <begin position="698"/>
        <end position="720"/>
    </location>
</feature>
<dbReference type="InterPro" id="IPR052016">
    <property type="entry name" value="Bact_Sigma-Reg"/>
</dbReference>
<dbReference type="SUPFAM" id="SSF81606">
    <property type="entry name" value="PP2C-like"/>
    <property type="match status" value="1"/>
</dbReference>
<dbReference type="PANTHER" id="PTHR43156">
    <property type="entry name" value="STAGE II SPORULATION PROTEIN E-RELATED"/>
    <property type="match status" value="1"/>
</dbReference>
<dbReference type="RefSeq" id="WP_106773380.1">
    <property type="nucleotide sequence ID" value="NZ_PXYK01000016.1"/>
</dbReference>
<accession>A0A2P7S5F7</accession>
<organism evidence="6 7">
    <name type="scientific">Kumtagia ephedrae</name>
    <dbReference type="NCBI Taxonomy" id="2116701"/>
    <lineage>
        <taxon>Bacteria</taxon>
        <taxon>Pseudomonadati</taxon>
        <taxon>Pseudomonadota</taxon>
        <taxon>Alphaproteobacteria</taxon>
        <taxon>Hyphomicrobiales</taxon>
        <taxon>Phyllobacteriaceae</taxon>
        <taxon>Kumtagia</taxon>
    </lineage>
</organism>
<keyword evidence="1" id="KW-0378">Hydrolase</keyword>
<dbReference type="GO" id="GO:0016020">
    <property type="term" value="C:membrane"/>
    <property type="evidence" value="ECO:0007669"/>
    <property type="project" value="InterPro"/>
</dbReference>
<evidence type="ECO:0000259" key="4">
    <source>
        <dbReference type="PROSITE" id="PS50885"/>
    </source>
</evidence>
<dbReference type="InterPro" id="IPR001932">
    <property type="entry name" value="PPM-type_phosphatase-like_dom"/>
</dbReference>
<feature type="domain" description="HAMP" evidence="4">
    <location>
        <begin position="292"/>
        <end position="344"/>
    </location>
</feature>
<dbReference type="Gene3D" id="3.60.40.10">
    <property type="entry name" value="PPM-type phosphatase domain"/>
    <property type="match status" value="1"/>
</dbReference>
<comment type="caution">
    <text evidence="6">The sequence shown here is derived from an EMBL/GenBank/DDBJ whole genome shotgun (WGS) entry which is preliminary data.</text>
</comment>
<evidence type="ECO:0008006" key="8">
    <source>
        <dbReference type="Google" id="ProtNLM"/>
    </source>
</evidence>
<keyword evidence="3" id="KW-0812">Transmembrane</keyword>
<dbReference type="CDD" id="cd06225">
    <property type="entry name" value="HAMP"/>
    <property type="match status" value="1"/>
</dbReference>
<sequence>MLLSTRIALFVSLAFVVAFGLLAFIGQQRETIAARPYTRIAIAGQEALWREILVTETRRLVELRQQFVGDPAITDAMHKGDLPALRRMALGRTQGWLTSGELSDLQILDRQGQIVFASSVQAEPPRLLDISTIGAILDGAEPSGIRQVSSENFRIVAARAYQNWDGETTVLALGAAVERPLRSFADAMGAESYLLSTRGRLVEGTEPQLWQNLALTFPQRVGSVRQAALDDRLYAVTAIPLADLSAGSAGLLVAAQDATESLRALDRLTTLTLAVMAAVAVLTVGGLYLYLRHSFNPLRRAVATLAALARGDTSVALTSRSNDEIGQIAAAITELRRNLVALNDSRRQRELQRRRQERFVRRQMESLAETLEPGARDEVLSDLGRIVAATRGAAEPTEAADTMSRLIREDDQLGPIAAVLQQMSGRVVEQHRRLSELVARLREALVRETQLATLQQELAIARDLQRSVLPADFPPRPTFAVKGLMQSANEVGGDFYDFFERGDGRLVFVIADVSGKGVPAAFFMAISRTLLKAIALFENDPAVCIRQLNDLLAVDNDQMMFVTLVFGVFDPKSGRVDFVNAGHAAPVRIAADGTVEPLPADSDVAVAVLESVEFTSRSIQLAPGEMLVLYTDGVTEAFNAEGEAFGETGLLHSLEKLDGPAEPDAVAQGVLAAVKAFEAGGSQSDDITLLVVGYTGAPQQAQPQRRKRLAAVSGDPVSAP</sequence>
<dbReference type="InterPro" id="IPR036457">
    <property type="entry name" value="PPM-type-like_dom_sf"/>
</dbReference>
<gene>
    <name evidence="6" type="ORF">C7I84_16840</name>
</gene>
<dbReference type="SMART" id="SM00331">
    <property type="entry name" value="PP2C_SIG"/>
    <property type="match status" value="1"/>
</dbReference>
<evidence type="ECO:0000256" key="3">
    <source>
        <dbReference type="SAM" id="Phobius"/>
    </source>
</evidence>
<dbReference type="GO" id="GO:0016791">
    <property type="term" value="F:phosphatase activity"/>
    <property type="evidence" value="ECO:0007669"/>
    <property type="project" value="TreeGrafter"/>
</dbReference>
<dbReference type="InterPro" id="IPR003660">
    <property type="entry name" value="HAMP_dom"/>
</dbReference>
<dbReference type="PROSITE" id="PS50885">
    <property type="entry name" value="HAMP"/>
    <property type="match status" value="1"/>
</dbReference>
<dbReference type="AlphaFoldDB" id="A0A2P7S5F7"/>
<name>A0A2P7S5F7_9HYPH</name>
<feature type="transmembrane region" description="Helical" evidence="3">
    <location>
        <begin position="268"/>
        <end position="291"/>
    </location>
</feature>
<keyword evidence="3" id="KW-1133">Transmembrane helix</keyword>
<dbReference type="EMBL" id="PXYK01000016">
    <property type="protein sequence ID" value="PSJ57700.1"/>
    <property type="molecule type" value="Genomic_DNA"/>
</dbReference>
<dbReference type="Proteomes" id="UP000241229">
    <property type="component" value="Unassembled WGS sequence"/>
</dbReference>
<dbReference type="SMART" id="SM00304">
    <property type="entry name" value="HAMP"/>
    <property type="match status" value="1"/>
</dbReference>
<evidence type="ECO:0000256" key="1">
    <source>
        <dbReference type="ARBA" id="ARBA00022801"/>
    </source>
</evidence>
<keyword evidence="7" id="KW-1185">Reference proteome</keyword>
<evidence type="ECO:0000256" key="2">
    <source>
        <dbReference type="SAM" id="MobiDB-lite"/>
    </source>
</evidence>